<feature type="signal peptide" evidence="2">
    <location>
        <begin position="1"/>
        <end position="20"/>
    </location>
</feature>
<name>A0A0Q9X4H5_DROMO</name>
<dbReference type="Proteomes" id="UP000009192">
    <property type="component" value="Unassembled WGS sequence"/>
</dbReference>
<gene>
    <name evidence="3" type="primary">Dmoj\GI12725</name>
    <name evidence="3" type="ORF">Dmoj_GI12725</name>
</gene>
<keyword evidence="1" id="KW-1133">Transmembrane helix</keyword>
<reference evidence="3 4" key="1">
    <citation type="journal article" date="2007" name="Nature">
        <title>Evolution of genes and genomes on the Drosophila phylogeny.</title>
        <authorList>
            <consortium name="Drosophila 12 Genomes Consortium"/>
            <person name="Clark A.G."/>
            <person name="Eisen M.B."/>
            <person name="Smith D.R."/>
            <person name="Bergman C.M."/>
            <person name="Oliver B."/>
            <person name="Markow T.A."/>
            <person name="Kaufman T.C."/>
            <person name="Kellis M."/>
            <person name="Gelbart W."/>
            <person name="Iyer V.N."/>
            <person name="Pollard D.A."/>
            <person name="Sackton T.B."/>
            <person name="Larracuente A.M."/>
            <person name="Singh N.D."/>
            <person name="Abad J.P."/>
            <person name="Abt D.N."/>
            <person name="Adryan B."/>
            <person name="Aguade M."/>
            <person name="Akashi H."/>
            <person name="Anderson W.W."/>
            <person name="Aquadro C.F."/>
            <person name="Ardell D.H."/>
            <person name="Arguello R."/>
            <person name="Artieri C.G."/>
            <person name="Barbash D.A."/>
            <person name="Barker D."/>
            <person name="Barsanti P."/>
            <person name="Batterham P."/>
            <person name="Batzoglou S."/>
            <person name="Begun D."/>
            <person name="Bhutkar A."/>
            <person name="Blanco E."/>
            <person name="Bosak S.A."/>
            <person name="Bradley R.K."/>
            <person name="Brand A.D."/>
            <person name="Brent M.R."/>
            <person name="Brooks A.N."/>
            <person name="Brown R.H."/>
            <person name="Butlin R.K."/>
            <person name="Caggese C."/>
            <person name="Calvi B.R."/>
            <person name="Bernardo de Carvalho A."/>
            <person name="Caspi A."/>
            <person name="Castrezana S."/>
            <person name="Celniker S.E."/>
            <person name="Chang J.L."/>
            <person name="Chapple C."/>
            <person name="Chatterji S."/>
            <person name="Chinwalla A."/>
            <person name="Civetta A."/>
            <person name="Clifton S.W."/>
            <person name="Comeron J.M."/>
            <person name="Costello J.C."/>
            <person name="Coyne J.A."/>
            <person name="Daub J."/>
            <person name="David R.G."/>
            <person name="Delcher A.L."/>
            <person name="Delehaunty K."/>
            <person name="Do C.B."/>
            <person name="Ebling H."/>
            <person name="Edwards K."/>
            <person name="Eickbush T."/>
            <person name="Evans J.D."/>
            <person name="Filipski A."/>
            <person name="Findeiss S."/>
            <person name="Freyhult E."/>
            <person name="Fulton L."/>
            <person name="Fulton R."/>
            <person name="Garcia A.C."/>
            <person name="Gardiner A."/>
            <person name="Garfield D.A."/>
            <person name="Garvin B.E."/>
            <person name="Gibson G."/>
            <person name="Gilbert D."/>
            <person name="Gnerre S."/>
            <person name="Godfrey J."/>
            <person name="Good R."/>
            <person name="Gotea V."/>
            <person name="Gravely B."/>
            <person name="Greenberg A.J."/>
            <person name="Griffiths-Jones S."/>
            <person name="Gross S."/>
            <person name="Guigo R."/>
            <person name="Gustafson E.A."/>
            <person name="Haerty W."/>
            <person name="Hahn M.W."/>
            <person name="Halligan D.L."/>
            <person name="Halpern A.L."/>
            <person name="Halter G.M."/>
            <person name="Han M.V."/>
            <person name="Heger A."/>
            <person name="Hillier L."/>
            <person name="Hinrichs A.S."/>
            <person name="Holmes I."/>
            <person name="Hoskins R.A."/>
            <person name="Hubisz M.J."/>
            <person name="Hultmark D."/>
            <person name="Huntley M.A."/>
            <person name="Jaffe D.B."/>
            <person name="Jagadeeshan S."/>
            <person name="Jeck W.R."/>
            <person name="Johnson J."/>
            <person name="Jones C.D."/>
            <person name="Jordan W.C."/>
            <person name="Karpen G.H."/>
            <person name="Kataoka E."/>
            <person name="Keightley P.D."/>
            <person name="Kheradpour P."/>
            <person name="Kirkness E.F."/>
            <person name="Koerich L.B."/>
            <person name="Kristiansen K."/>
            <person name="Kudrna D."/>
            <person name="Kulathinal R.J."/>
            <person name="Kumar S."/>
            <person name="Kwok R."/>
            <person name="Lander E."/>
            <person name="Langley C.H."/>
            <person name="Lapoint R."/>
            <person name="Lazzaro B.P."/>
            <person name="Lee S.J."/>
            <person name="Levesque L."/>
            <person name="Li R."/>
            <person name="Lin C.F."/>
            <person name="Lin M.F."/>
            <person name="Lindblad-Toh K."/>
            <person name="Llopart A."/>
            <person name="Long M."/>
            <person name="Low L."/>
            <person name="Lozovsky E."/>
            <person name="Lu J."/>
            <person name="Luo M."/>
            <person name="Machado C.A."/>
            <person name="Makalowski W."/>
            <person name="Marzo M."/>
            <person name="Matsuda M."/>
            <person name="Matzkin L."/>
            <person name="McAllister B."/>
            <person name="McBride C.S."/>
            <person name="McKernan B."/>
            <person name="McKernan K."/>
            <person name="Mendez-Lago M."/>
            <person name="Minx P."/>
            <person name="Mollenhauer M.U."/>
            <person name="Montooth K."/>
            <person name="Mount S.M."/>
            <person name="Mu X."/>
            <person name="Myers E."/>
            <person name="Negre B."/>
            <person name="Newfeld S."/>
            <person name="Nielsen R."/>
            <person name="Noor M.A."/>
            <person name="O'Grady P."/>
            <person name="Pachter L."/>
            <person name="Papaceit M."/>
            <person name="Parisi M.J."/>
            <person name="Parisi M."/>
            <person name="Parts L."/>
            <person name="Pedersen J.S."/>
            <person name="Pesole G."/>
            <person name="Phillippy A.M."/>
            <person name="Ponting C.P."/>
            <person name="Pop M."/>
            <person name="Porcelli D."/>
            <person name="Powell J.R."/>
            <person name="Prohaska S."/>
            <person name="Pruitt K."/>
            <person name="Puig M."/>
            <person name="Quesneville H."/>
            <person name="Ram K.R."/>
            <person name="Rand D."/>
            <person name="Rasmussen M.D."/>
            <person name="Reed L.K."/>
            <person name="Reenan R."/>
            <person name="Reily A."/>
            <person name="Remington K.A."/>
            <person name="Rieger T.T."/>
            <person name="Ritchie M.G."/>
            <person name="Robin C."/>
            <person name="Rogers Y.H."/>
            <person name="Rohde C."/>
            <person name="Rozas J."/>
            <person name="Rubenfield M.J."/>
            <person name="Ruiz A."/>
            <person name="Russo S."/>
            <person name="Salzberg S.L."/>
            <person name="Sanchez-Gracia A."/>
            <person name="Saranga D.J."/>
            <person name="Sato H."/>
            <person name="Schaeffer S.W."/>
            <person name="Schatz M.C."/>
            <person name="Schlenke T."/>
            <person name="Schwartz R."/>
            <person name="Segarra C."/>
            <person name="Singh R.S."/>
            <person name="Sirot L."/>
            <person name="Sirota M."/>
            <person name="Sisneros N.B."/>
            <person name="Smith C.D."/>
            <person name="Smith T.F."/>
            <person name="Spieth J."/>
            <person name="Stage D.E."/>
            <person name="Stark A."/>
            <person name="Stephan W."/>
            <person name="Strausberg R.L."/>
            <person name="Strempel S."/>
            <person name="Sturgill D."/>
            <person name="Sutton G."/>
            <person name="Sutton G.G."/>
            <person name="Tao W."/>
            <person name="Teichmann S."/>
            <person name="Tobari Y.N."/>
            <person name="Tomimura Y."/>
            <person name="Tsolas J.M."/>
            <person name="Valente V.L."/>
            <person name="Venter E."/>
            <person name="Venter J.C."/>
            <person name="Vicario S."/>
            <person name="Vieira F.G."/>
            <person name="Vilella A.J."/>
            <person name="Villasante A."/>
            <person name="Walenz B."/>
            <person name="Wang J."/>
            <person name="Wasserman M."/>
            <person name="Watts T."/>
            <person name="Wilson D."/>
            <person name="Wilson R.K."/>
            <person name="Wing R.A."/>
            <person name="Wolfner M.F."/>
            <person name="Wong A."/>
            <person name="Wong G.K."/>
            <person name="Wu C.I."/>
            <person name="Wu G."/>
            <person name="Yamamoto D."/>
            <person name="Yang H.P."/>
            <person name="Yang S.P."/>
            <person name="Yorke J.A."/>
            <person name="Yoshida K."/>
            <person name="Zdobnov E."/>
            <person name="Zhang P."/>
            <person name="Zhang Y."/>
            <person name="Zimin A.V."/>
            <person name="Baldwin J."/>
            <person name="Abdouelleil A."/>
            <person name="Abdulkadir J."/>
            <person name="Abebe A."/>
            <person name="Abera B."/>
            <person name="Abreu J."/>
            <person name="Acer S.C."/>
            <person name="Aftuck L."/>
            <person name="Alexander A."/>
            <person name="An P."/>
            <person name="Anderson E."/>
            <person name="Anderson S."/>
            <person name="Arachi H."/>
            <person name="Azer M."/>
            <person name="Bachantsang P."/>
            <person name="Barry A."/>
            <person name="Bayul T."/>
            <person name="Berlin A."/>
            <person name="Bessette D."/>
            <person name="Bloom T."/>
            <person name="Blye J."/>
            <person name="Boguslavskiy L."/>
            <person name="Bonnet C."/>
            <person name="Boukhgalter B."/>
            <person name="Bourzgui I."/>
            <person name="Brown A."/>
            <person name="Cahill P."/>
            <person name="Channer S."/>
            <person name="Cheshatsang Y."/>
            <person name="Chuda L."/>
            <person name="Citroen M."/>
            <person name="Collymore A."/>
            <person name="Cooke P."/>
            <person name="Costello M."/>
            <person name="D'Aco K."/>
            <person name="Daza R."/>
            <person name="De Haan G."/>
            <person name="DeGray S."/>
            <person name="DeMaso C."/>
            <person name="Dhargay N."/>
            <person name="Dooley K."/>
            <person name="Dooley E."/>
            <person name="Doricent M."/>
            <person name="Dorje P."/>
            <person name="Dorjee K."/>
            <person name="Dupes A."/>
            <person name="Elong R."/>
            <person name="Falk J."/>
            <person name="Farina A."/>
            <person name="Faro S."/>
            <person name="Ferguson D."/>
            <person name="Fisher S."/>
            <person name="Foley C.D."/>
            <person name="Franke A."/>
            <person name="Friedrich D."/>
            <person name="Gadbois L."/>
            <person name="Gearin G."/>
            <person name="Gearin C.R."/>
            <person name="Giannoukos G."/>
            <person name="Goode T."/>
            <person name="Graham J."/>
            <person name="Grandbois E."/>
            <person name="Grewal S."/>
            <person name="Gyaltsen K."/>
            <person name="Hafez N."/>
            <person name="Hagos B."/>
            <person name="Hall J."/>
            <person name="Henson C."/>
            <person name="Hollinger A."/>
            <person name="Honan T."/>
            <person name="Huard M.D."/>
            <person name="Hughes L."/>
            <person name="Hurhula B."/>
            <person name="Husby M.E."/>
            <person name="Kamat A."/>
            <person name="Kanga B."/>
            <person name="Kashin S."/>
            <person name="Khazanovich D."/>
            <person name="Kisner P."/>
            <person name="Lance K."/>
            <person name="Lara M."/>
            <person name="Lee W."/>
            <person name="Lennon N."/>
            <person name="Letendre F."/>
            <person name="LeVine R."/>
            <person name="Lipovsky A."/>
            <person name="Liu X."/>
            <person name="Liu J."/>
            <person name="Liu S."/>
            <person name="Lokyitsang T."/>
            <person name="Lokyitsang Y."/>
            <person name="Lubonja R."/>
            <person name="Lui A."/>
            <person name="MacDonald P."/>
            <person name="Magnisalis V."/>
            <person name="Maru K."/>
            <person name="Matthews C."/>
            <person name="McCusker W."/>
            <person name="McDonough S."/>
            <person name="Mehta T."/>
            <person name="Meldrim J."/>
            <person name="Meneus L."/>
            <person name="Mihai O."/>
            <person name="Mihalev A."/>
            <person name="Mihova T."/>
            <person name="Mittelman R."/>
            <person name="Mlenga V."/>
            <person name="Montmayeur A."/>
            <person name="Mulrain L."/>
            <person name="Navidi A."/>
            <person name="Naylor J."/>
            <person name="Negash T."/>
            <person name="Nguyen T."/>
            <person name="Nguyen N."/>
            <person name="Nicol R."/>
            <person name="Norbu C."/>
            <person name="Norbu N."/>
            <person name="Novod N."/>
            <person name="O'Neill B."/>
            <person name="Osman S."/>
            <person name="Markiewicz E."/>
            <person name="Oyono O.L."/>
            <person name="Patti C."/>
            <person name="Phunkhang P."/>
            <person name="Pierre F."/>
            <person name="Priest M."/>
            <person name="Raghuraman S."/>
            <person name="Rege F."/>
            <person name="Reyes R."/>
            <person name="Rise C."/>
            <person name="Rogov P."/>
            <person name="Ross K."/>
            <person name="Ryan E."/>
            <person name="Settipalli S."/>
            <person name="Shea T."/>
            <person name="Sherpa N."/>
            <person name="Shi L."/>
            <person name="Shih D."/>
            <person name="Sparrow T."/>
            <person name="Spaulding J."/>
            <person name="Stalker J."/>
            <person name="Stange-Thomann N."/>
            <person name="Stavropoulos S."/>
            <person name="Stone C."/>
            <person name="Strader C."/>
            <person name="Tesfaye S."/>
            <person name="Thomson T."/>
            <person name="Thoulutsang Y."/>
            <person name="Thoulutsang D."/>
            <person name="Topham K."/>
            <person name="Topping I."/>
            <person name="Tsamla T."/>
            <person name="Vassiliev H."/>
            <person name="Vo A."/>
            <person name="Wangchuk T."/>
            <person name="Wangdi T."/>
            <person name="Weiand M."/>
            <person name="Wilkinson J."/>
            <person name="Wilson A."/>
            <person name="Yadav S."/>
            <person name="Young G."/>
            <person name="Yu Q."/>
            <person name="Zembek L."/>
            <person name="Zhong D."/>
            <person name="Zimmer A."/>
            <person name="Zwirko Z."/>
            <person name="Jaffe D.B."/>
            <person name="Alvarez P."/>
            <person name="Brockman W."/>
            <person name="Butler J."/>
            <person name="Chin C."/>
            <person name="Gnerre S."/>
            <person name="Grabherr M."/>
            <person name="Kleber M."/>
            <person name="Mauceli E."/>
            <person name="MacCallum I."/>
        </authorList>
    </citation>
    <scope>NUCLEOTIDE SEQUENCE [LARGE SCALE GENOMIC DNA]</scope>
    <source>
        <strain evidence="4">Tucson 15081-1352.22</strain>
    </source>
</reference>
<evidence type="ECO:0000256" key="2">
    <source>
        <dbReference type="SAM" id="SignalP"/>
    </source>
</evidence>
<dbReference type="KEGG" id="dmo:Dmoj_GI12725"/>
<dbReference type="EMBL" id="CH933807">
    <property type="protein sequence ID" value="KRG02960.1"/>
    <property type="molecule type" value="Genomic_DNA"/>
</dbReference>
<keyword evidence="1" id="KW-0812">Transmembrane</keyword>
<organism evidence="3 4">
    <name type="scientific">Drosophila mojavensis</name>
    <name type="common">Fruit fly</name>
    <dbReference type="NCBI Taxonomy" id="7230"/>
    <lineage>
        <taxon>Eukaryota</taxon>
        <taxon>Metazoa</taxon>
        <taxon>Ecdysozoa</taxon>
        <taxon>Arthropoda</taxon>
        <taxon>Hexapoda</taxon>
        <taxon>Insecta</taxon>
        <taxon>Pterygota</taxon>
        <taxon>Neoptera</taxon>
        <taxon>Endopterygota</taxon>
        <taxon>Diptera</taxon>
        <taxon>Brachycera</taxon>
        <taxon>Muscomorpha</taxon>
        <taxon>Ephydroidea</taxon>
        <taxon>Drosophilidae</taxon>
        <taxon>Drosophila</taxon>
    </lineage>
</organism>
<keyword evidence="2" id="KW-0732">Signal</keyword>
<accession>A0A0Q9X4H5</accession>
<evidence type="ECO:0000313" key="3">
    <source>
        <dbReference type="EMBL" id="KRG02960.1"/>
    </source>
</evidence>
<feature type="chain" id="PRO_5006387484" evidence="2">
    <location>
        <begin position="21"/>
        <end position="512"/>
    </location>
</feature>
<proteinExistence type="predicted"/>
<feature type="transmembrane region" description="Helical" evidence="1">
    <location>
        <begin position="472"/>
        <end position="494"/>
    </location>
</feature>
<protein>
    <submittedName>
        <fullName evidence="3">Uncharacterized protein, isoform C</fullName>
    </submittedName>
</protein>
<dbReference type="AlphaFoldDB" id="A0A0Q9X4H5"/>
<evidence type="ECO:0000256" key="1">
    <source>
        <dbReference type="SAM" id="Phobius"/>
    </source>
</evidence>
<sequence>MSRSWLALVLSLVFLPWLGAQKGTVCHERVPQRANRTNGEVSWSLREVCCKGYEGTPGGCRPRCNPRCVHAQCTAPQQCTCDLGYEILSEQEFSNAGCQPKCHACRNGDCISPGRCRCWPGFAMSRKSLSCQPVPHLLQPAEQCESRCQSTRWQKYFSWSHLLSGRTPNTVPTCRQNQTEPCLHLDRCVCNSHSQRLICQDPAQKLPQQYVCSDQTVKTHPGLLTERLDEESSVNQIVNIKQTDRNTTNQLHPKDQRIEIGSVDDAIDGTDKTAMIYQADPLSTTATSWMTSLNQYNPFFSTDDIEQHNHDGTKAKSIERTLVTERPLLLDLERIYPTIPTNQTHLENATEANLTALDKDYQWIADAILEERNQELNQTNLIDYNESIYEKEHYNSMNNSNYNSSSQNSMMKHLVDPIDPSDREYRKELSKPSINVGNIHMQKQSHHVLSSDTTTVDNDELIVKGALHNTTLIIGLLLFVSIILTIIIIVSLYAMRNQVNAPVRTGRAAYFA</sequence>
<evidence type="ECO:0000313" key="4">
    <source>
        <dbReference type="Proteomes" id="UP000009192"/>
    </source>
</evidence>
<keyword evidence="4" id="KW-1185">Reference proteome</keyword>
<dbReference type="Gene3D" id="2.10.25.10">
    <property type="entry name" value="Laminin"/>
    <property type="match status" value="2"/>
</dbReference>
<keyword evidence="1" id="KW-0472">Membrane</keyword>
<dbReference type="OrthoDB" id="10045365at2759"/>